<dbReference type="GO" id="GO:0005774">
    <property type="term" value="C:vacuolar membrane"/>
    <property type="evidence" value="ECO:0007669"/>
    <property type="project" value="UniProtKB-ARBA"/>
</dbReference>
<reference evidence="18 19" key="2">
    <citation type="submission" date="2025-04" db="UniProtKB">
        <authorList>
            <consortium name="RefSeq"/>
        </authorList>
    </citation>
    <scope>IDENTIFICATION</scope>
    <source>
        <strain evidence="18 19">USDA-PBARC FA_bdor</strain>
        <tissue evidence="18 19">Whole organism</tissue>
    </source>
</reference>
<dbReference type="EC" id="3.2.1.45" evidence="5 12"/>
<reference evidence="16" key="1">
    <citation type="submission" date="2015-01" db="EMBL/GenBank/DDBJ databases">
        <title>Transcriptome Assembly of Fopius arisanus.</title>
        <authorList>
            <person name="Geib S."/>
        </authorList>
    </citation>
    <scope>NUCLEOTIDE SEQUENCE</scope>
</reference>
<dbReference type="GO" id="GO:0042391">
    <property type="term" value="P:regulation of membrane potential"/>
    <property type="evidence" value="ECO:0007669"/>
    <property type="project" value="UniProtKB-ARBA"/>
</dbReference>
<dbReference type="InterPro" id="IPR033453">
    <property type="entry name" value="Glyco_hydro_30_TIM-barrel"/>
</dbReference>
<evidence type="ECO:0000313" key="16">
    <source>
        <dbReference type="EMBL" id="JAG75119.1"/>
    </source>
</evidence>
<dbReference type="GO" id="GO:0006066">
    <property type="term" value="P:alcohol metabolic process"/>
    <property type="evidence" value="ECO:0007669"/>
    <property type="project" value="UniProtKB-ARBA"/>
</dbReference>
<evidence type="ECO:0000256" key="5">
    <source>
        <dbReference type="ARBA" id="ARBA00012658"/>
    </source>
</evidence>
<dbReference type="GO" id="GO:0016241">
    <property type="term" value="P:regulation of macroautophagy"/>
    <property type="evidence" value="ECO:0007669"/>
    <property type="project" value="UniProtKB-ARBA"/>
</dbReference>
<dbReference type="GO" id="GO:0005102">
    <property type="term" value="F:signaling receptor binding"/>
    <property type="evidence" value="ECO:0007669"/>
    <property type="project" value="UniProtKB-ARBA"/>
</dbReference>
<dbReference type="GO" id="GO:0004348">
    <property type="term" value="F:glucosylceramidase activity"/>
    <property type="evidence" value="ECO:0007669"/>
    <property type="project" value="UniProtKB-EC"/>
</dbReference>
<evidence type="ECO:0000256" key="4">
    <source>
        <dbReference type="ARBA" id="ARBA00005382"/>
    </source>
</evidence>
<dbReference type="PANTHER" id="PTHR11069:SF23">
    <property type="entry name" value="LYSOSOMAL ACID GLUCOSYLCERAMIDASE"/>
    <property type="match status" value="1"/>
</dbReference>
<comment type="catalytic activity">
    <reaction evidence="10">
        <text>a beta-D-glucosylceramide + H2O = an N-acyl-sphingoid base + D-glucose</text>
        <dbReference type="Rhea" id="RHEA:81447"/>
        <dbReference type="ChEBI" id="CHEBI:4167"/>
        <dbReference type="ChEBI" id="CHEBI:15377"/>
        <dbReference type="ChEBI" id="CHEBI:83264"/>
        <dbReference type="ChEBI" id="CHEBI:83273"/>
    </reaction>
    <physiologicalReaction direction="left-to-right" evidence="10">
        <dbReference type="Rhea" id="RHEA:81448"/>
    </physiologicalReaction>
</comment>
<evidence type="ECO:0000256" key="10">
    <source>
        <dbReference type="ARBA" id="ARBA00050474"/>
    </source>
</evidence>
<dbReference type="InterPro" id="IPR001139">
    <property type="entry name" value="Glyco_hydro_30"/>
</dbReference>
<proteinExistence type="inferred from homology"/>
<keyword evidence="9 12" id="KW-0443">Lipid metabolism</keyword>
<evidence type="ECO:0000256" key="6">
    <source>
        <dbReference type="ARBA" id="ARBA00022729"/>
    </source>
</evidence>
<keyword evidence="7 12" id="KW-0378">Hydrolase</keyword>
<evidence type="ECO:0000259" key="14">
    <source>
        <dbReference type="Pfam" id="PF02055"/>
    </source>
</evidence>
<dbReference type="OrthoDB" id="2160638at2759"/>
<evidence type="ECO:0000313" key="18">
    <source>
        <dbReference type="RefSeq" id="XP_011305242.1"/>
    </source>
</evidence>
<feature type="chain" id="PRO_5044541546" description="Glucosylceramidase" evidence="13">
    <location>
        <begin position="19"/>
        <end position="505"/>
    </location>
</feature>
<feature type="signal peptide" evidence="13">
    <location>
        <begin position="1"/>
        <end position="18"/>
    </location>
</feature>
<evidence type="ECO:0000256" key="12">
    <source>
        <dbReference type="RuleBase" id="RU361188"/>
    </source>
</evidence>
<dbReference type="GeneID" id="105267829"/>
<dbReference type="PANTHER" id="PTHR11069">
    <property type="entry name" value="GLUCOSYLCERAMIDASE"/>
    <property type="match status" value="1"/>
</dbReference>
<dbReference type="Proteomes" id="UP000694866">
    <property type="component" value="Unplaced"/>
</dbReference>
<dbReference type="EMBL" id="GBYB01005352">
    <property type="protein sequence ID" value="JAG75119.1"/>
    <property type="molecule type" value="Transcribed_RNA"/>
</dbReference>
<evidence type="ECO:0000256" key="13">
    <source>
        <dbReference type="SAM" id="SignalP"/>
    </source>
</evidence>
<accession>A0A9R1U2L2</accession>
<dbReference type="GO" id="GO:0030163">
    <property type="term" value="P:protein catabolic process"/>
    <property type="evidence" value="ECO:0007669"/>
    <property type="project" value="UniProtKB-ARBA"/>
</dbReference>
<keyword evidence="6 13" id="KW-0732">Signal</keyword>
<dbReference type="Pfam" id="PF17189">
    <property type="entry name" value="Glyco_hydro_30C"/>
    <property type="match status" value="1"/>
</dbReference>
<keyword evidence="17" id="KW-1185">Reference proteome</keyword>
<dbReference type="AlphaFoldDB" id="A0A0C9QXG4"/>
<evidence type="ECO:0000256" key="9">
    <source>
        <dbReference type="ARBA" id="ARBA00023098"/>
    </source>
</evidence>
<dbReference type="InterPro" id="IPR017853">
    <property type="entry name" value="GH"/>
</dbReference>
<evidence type="ECO:0000256" key="7">
    <source>
        <dbReference type="ARBA" id="ARBA00022801"/>
    </source>
</evidence>
<accession>A0A0C9QXG4</accession>
<name>A0A0C9QXG4_9HYME</name>
<comment type="pathway">
    <text evidence="2">Lipid metabolism; sphingolipid metabolism.</text>
</comment>
<evidence type="ECO:0000256" key="1">
    <source>
        <dbReference type="ARBA" id="ARBA00001013"/>
    </source>
</evidence>
<dbReference type="FunFam" id="3.20.20.80:FF:000030">
    <property type="entry name" value="Lysosomal acid glucosylceramidase"/>
    <property type="match status" value="1"/>
</dbReference>
<feature type="domain" description="Glycosyl hydrolase family 30 beta sandwich" evidence="15">
    <location>
        <begin position="441"/>
        <end position="501"/>
    </location>
</feature>
<evidence type="ECO:0000256" key="11">
    <source>
        <dbReference type="ARBA" id="ARBA00051345"/>
    </source>
</evidence>
<dbReference type="GO" id="GO:0005764">
    <property type="term" value="C:lysosome"/>
    <property type="evidence" value="ECO:0007669"/>
    <property type="project" value="UniProtKB-ARBA"/>
</dbReference>
<feature type="domain" description="Glycosyl hydrolase family 30 TIM-barrel" evidence="14">
    <location>
        <begin position="93"/>
        <end position="438"/>
    </location>
</feature>
<dbReference type="SUPFAM" id="SSF51445">
    <property type="entry name" value="(Trans)glycosidases"/>
    <property type="match status" value="1"/>
</dbReference>
<evidence type="ECO:0000256" key="8">
    <source>
        <dbReference type="ARBA" id="ARBA00022919"/>
    </source>
</evidence>
<dbReference type="GO" id="GO:0010605">
    <property type="term" value="P:negative regulation of macromolecule metabolic process"/>
    <property type="evidence" value="ECO:0007669"/>
    <property type="project" value="UniProtKB-ARBA"/>
</dbReference>
<dbReference type="GO" id="GO:0032006">
    <property type="term" value="P:regulation of TOR signaling"/>
    <property type="evidence" value="ECO:0007669"/>
    <property type="project" value="UniProtKB-ARBA"/>
</dbReference>
<keyword evidence="12" id="KW-0326">Glycosidase</keyword>
<comment type="catalytic activity">
    <reaction evidence="1">
        <text>a beta-D-glucosyl-(1&lt;-&gt;1')-N-acylsphing-4-enine + H2O = an N-acylsphing-4-enine + D-glucose</text>
        <dbReference type="Rhea" id="RHEA:13269"/>
        <dbReference type="ChEBI" id="CHEBI:4167"/>
        <dbReference type="ChEBI" id="CHEBI:15377"/>
        <dbReference type="ChEBI" id="CHEBI:22801"/>
        <dbReference type="ChEBI" id="CHEBI:52639"/>
        <dbReference type="EC" id="3.2.1.45"/>
    </reaction>
    <physiologicalReaction direction="left-to-right" evidence="1">
        <dbReference type="Rhea" id="RHEA:13270"/>
    </physiologicalReaction>
</comment>
<evidence type="ECO:0000313" key="17">
    <source>
        <dbReference type="Proteomes" id="UP000694866"/>
    </source>
</evidence>
<dbReference type="GO" id="GO:0051246">
    <property type="term" value="P:regulation of protein metabolic process"/>
    <property type="evidence" value="ECO:0007669"/>
    <property type="project" value="UniProtKB-ARBA"/>
</dbReference>
<dbReference type="GO" id="GO:0016758">
    <property type="term" value="F:hexosyltransferase activity"/>
    <property type="evidence" value="ECO:0007669"/>
    <property type="project" value="UniProtKB-ARBA"/>
</dbReference>
<keyword evidence="8 12" id="KW-0746">Sphingolipid metabolism</keyword>
<dbReference type="GO" id="GO:0006914">
    <property type="term" value="P:autophagy"/>
    <property type="evidence" value="ECO:0007669"/>
    <property type="project" value="UniProtKB-ARBA"/>
</dbReference>
<dbReference type="RefSeq" id="XP_011305242.1">
    <property type="nucleotide sequence ID" value="XM_011306940.1"/>
</dbReference>
<comment type="pathway">
    <text evidence="3">Sphingolipid metabolism.</text>
</comment>
<dbReference type="Pfam" id="PF02055">
    <property type="entry name" value="Glyco_hydro_30"/>
    <property type="match status" value="1"/>
</dbReference>
<dbReference type="RefSeq" id="XP_011305243.1">
    <property type="nucleotide sequence ID" value="XM_011306941.1"/>
</dbReference>
<dbReference type="GO" id="GO:0007040">
    <property type="term" value="P:lysosome organization"/>
    <property type="evidence" value="ECO:0007669"/>
    <property type="project" value="UniProtKB-ARBA"/>
</dbReference>
<dbReference type="GO" id="GO:0008202">
    <property type="term" value="P:steroid metabolic process"/>
    <property type="evidence" value="ECO:0007669"/>
    <property type="project" value="UniProtKB-ARBA"/>
</dbReference>
<sequence length="505" mass="57238">MPLFITLIIGLVLSTVHGDDCIPRKFDENSIVCVCNSTYCDSVEIEVPVKGAFRIYTSSQSGQRLESQDGNFENCIDDRGALRLDPTTKYQTICGFGGAFTDAAGLNILSLSVPTQQQLIQTYFGRNGNRYNLGRVPIGGSDFSTRPYTLDDIPGDTTLANFSLAPEDISYKIPYMKKALDLNPDLRFIAGSWTAPPWMKTDNQYVGLFGELKTEYYQTYADYLIKFLETYKQSELPMWAMSTGNEPIDGFFQFVQINSMAWTPQQQATWLVNNLAPALAQSTAGDIKILALDDERYQLPWWIDMMYETEEVDRYLAGIAIHWYSDSLAPSSLLDKTHTKYPDKFIINTEASVTPLPWDTKPVRLGSWRRAELYIRDIIEDLNHWVCGWVDWNLALDKDGGPNWVHNPVDSPIIVNPETDEFFKQPLFYSMAHFSKFLPLGSTRIDLTPSRAIKSVAFLTPNNEVVVVLHNPTYRSKVITINDPDLGAMQIEMPPKSVQTVIYQR</sequence>
<dbReference type="InterPro" id="IPR033452">
    <property type="entry name" value="GH30_C"/>
</dbReference>
<evidence type="ECO:0000313" key="19">
    <source>
        <dbReference type="RefSeq" id="XP_011305243.1"/>
    </source>
</evidence>
<comment type="catalytic activity">
    <reaction evidence="11">
        <text>an N-acyl-1-beta-D-glucosyl-15-methylhexadecasphing-4-enine + H2O = an N-acyl-15-methylhexadecasphing-4-enine + D-glucose</text>
        <dbReference type="Rhea" id="RHEA:34755"/>
        <dbReference type="ChEBI" id="CHEBI:4167"/>
        <dbReference type="ChEBI" id="CHEBI:15377"/>
        <dbReference type="ChEBI" id="CHEBI:70815"/>
        <dbReference type="ChEBI" id="CHEBI:70846"/>
    </reaction>
    <physiologicalReaction direction="left-to-right" evidence="11">
        <dbReference type="Rhea" id="RHEA:34756"/>
    </physiologicalReaction>
</comment>
<protein>
    <recommendedName>
        <fullName evidence="5 12">Glucosylceramidase</fullName>
        <ecNumber evidence="5 12">3.2.1.45</ecNumber>
    </recommendedName>
</protein>
<comment type="similarity">
    <text evidence="4 12">Belongs to the glycosyl hydrolase 30 family.</text>
</comment>
<evidence type="ECO:0000256" key="2">
    <source>
        <dbReference type="ARBA" id="ARBA00004760"/>
    </source>
</evidence>
<dbReference type="KEGG" id="fas:105267829"/>
<gene>
    <name evidence="16" type="primary">Gba</name>
    <name evidence="18 19" type="synonym">LOC105267829</name>
    <name evidence="16" type="ORF">g.9248</name>
</gene>
<evidence type="ECO:0000256" key="3">
    <source>
        <dbReference type="ARBA" id="ARBA00004991"/>
    </source>
</evidence>
<evidence type="ECO:0000259" key="15">
    <source>
        <dbReference type="Pfam" id="PF17189"/>
    </source>
</evidence>
<dbReference type="Gene3D" id="3.20.20.80">
    <property type="entry name" value="Glycosidases"/>
    <property type="match status" value="1"/>
</dbReference>
<dbReference type="SUPFAM" id="SSF51011">
    <property type="entry name" value="Glycosyl hydrolase domain"/>
    <property type="match status" value="1"/>
</dbReference>
<dbReference type="PRINTS" id="PR00843">
    <property type="entry name" value="GLHYDRLASE30"/>
</dbReference>
<accession>A0A9R1T9S7</accession>
<dbReference type="GO" id="GO:0006680">
    <property type="term" value="P:glucosylceramide catabolic process"/>
    <property type="evidence" value="ECO:0007669"/>
    <property type="project" value="UniProtKB-ARBA"/>
</dbReference>
<organism evidence="16">
    <name type="scientific">Fopius arisanus</name>
    <dbReference type="NCBI Taxonomy" id="64838"/>
    <lineage>
        <taxon>Eukaryota</taxon>
        <taxon>Metazoa</taxon>
        <taxon>Ecdysozoa</taxon>
        <taxon>Arthropoda</taxon>
        <taxon>Hexapoda</taxon>
        <taxon>Insecta</taxon>
        <taxon>Pterygota</taxon>
        <taxon>Neoptera</taxon>
        <taxon>Endopterygota</taxon>
        <taxon>Hymenoptera</taxon>
        <taxon>Apocrita</taxon>
        <taxon>Ichneumonoidea</taxon>
        <taxon>Braconidae</taxon>
        <taxon>Opiinae</taxon>
        <taxon>Fopius</taxon>
    </lineage>
</organism>